<dbReference type="Proteomes" id="UP001444071">
    <property type="component" value="Unassembled WGS sequence"/>
</dbReference>
<dbReference type="EMBL" id="JAHRIM010022294">
    <property type="protein sequence ID" value="MEQ2263370.1"/>
    <property type="molecule type" value="Genomic_DNA"/>
</dbReference>
<name>A0ABV0W1N4_9TELE</name>
<accession>A0ABV0W1N4</accession>
<gene>
    <name evidence="1" type="ORF">XENORESO_006793</name>
</gene>
<sequence length="102" mass="11314">MHTHPAKLSINCMQSEGRWLVEAEDSLIVPFLSACCIDSKYIYIGKSFFLLFSSPSQIFILSMTGANPCWLHLNSASSFTLICCKKKDVAAVVFTGCEKKKS</sequence>
<proteinExistence type="predicted"/>
<organism evidence="1 2">
    <name type="scientific">Xenotaenia resolanae</name>
    <dbReference type="NCBI Taxonomy" id="208358"/>
    <lineage>
        <taxon>Eukaryota</taxon>
        <taxon>Metazoa</taxon>
        <taxon>Chordata</taxon>
        <taxon>Craniata</taxon>
        <taxon>Vertebrata</taxon>
        <taxon>Euteleostomi</taxon>
        <taxon>Actinopterygii</taxon>
        <taxon>Neopterygii</taxon>
        <taxon>Teleostei</taxon>
        <taxon>Neoteleostei</taxon>
        <taxon>Acanthomorphata</taxon>
        <taxon>Ovalentaria</taxon>
        <taxon>Atherinomorphae</taxon>
        <taxon>Cyprinodontiformes</taxon>
        <taxon>Goodeidae</taxon>
        <taxon>Xenotaenia</taxon>
    </lineage>
</organism>
<evidence type="ECO:0000313" key="1">
    <source>
        <dbReference type="EMBL" id="MEQ2263370.1"/>
    </source>
</evidence>
<keyword evidence="2" id="KW-1185">Reference proteome</keyword>
<protein>
    <submittedName>
        <fullName evidence="1">Uncharacterized protein</fullName>
    </submittedName>
</protein>
<comment type="caution">
    <text evidence="1">The sequence shown here is derived from an EMBL/GenBank/DDBJ whole genome shotgun (WGS) entry which is preliminary data.</text>
</comment>
<evidence type="ECO:0000313" key="2">
    <source>
        <dbReference type="Proteomes" id="UP001444071"/>
    </source>
</evidence>
<reference evidence="1 2" key="1">
    <citation type="submission" date="2021-06" db="EMBL/GenBank/DDBJ databases">
        <authorList>
            <person name="Palmer J.M."/>
        </authorList>
    </citation>
    <scope>NUCLEOTIDE SEQUENCE [LARGE SCALE GENOMIC DNA]</scope>
    <source>
        <strain evidence="1 2">XR_2019</strain>
        <tissue evidence="1">Muscle</tissue>
    </source>
</reference>